<evidence type="ECO:0008006" key="4">
    <source>
        <dbReference type="Google" id="ProtNLM"/>
    </source>
</evidence>
<dbReference type="AlphaFoldDB" id="A0AAD7X4W1"/>
<feature type="compositionally biased region" description="Polar residues" evidence="1">
    <location>
        <begin position="37"/>
        <end position="53"/>
    </location>
</feature>
<feature type="compositionally biased region" description="Low complexity" evidence="1">
    <location>
        <begin position="63"/>
        <end position="76"/>
    </location>
</feature>
<feature type="compositionally biased region" description="Low complexity" evidence="1">
    <location>
        <begin position="21"/>
        <end position="36"/>
    </location>
</feature>
<evidence type="ECO:0000313" key="3">
    <source>
        <dbReference type="Proteomes" id="UP001215151"/>
    </source>
</evidence>
<evidence type="ECO:0000256" key="1">
    <source>
        <dbReference type="SAM" id="MobiDB-lite"/>
    </source>
</evidence>
<organism evidence="2 3">
    <name type="scientific">Trametes cubensis</name>
    <dbReference type="NCBI Taxonomy" id="1111947"/>
    <lineage>
        <taxon>Eukaryota</taxon>
        <taxon>Fungi</taxon>
        <taxon>Dikarya</taxon>
        <taxon>Basidiomycota</taxon>
        <taxon>Agaricomycotina</taxon>
        <taxon>Agaricomycetes</taxon>
        <taxon>Polyporales</taxon>
        <taxon>Polyporaceae</taxon>
        <taxon>Trametes</taxon>
    </lineage>
</organism>
<comment type="caution">
    <text evidence="2">The sequence shown here is derived from an EMBL/GenBank/DDBJ whole genome shotgun (WGS) entry which is preliminary data.</text>
</comment>
<reference evidence="2" key="1">
    <citation type="submission" date="2022-11" db="EMBL/GenBank/DDBJ databases">
        <title>Genome Sequence of Cubamyces cubensis.</title>
        <authorList>
            <person name="Buettner E."/>
        </authorList>
    </citation>
    <scope>NUCLEOTIDE SEQUENCE</scope>
    <source>
        <strain evidence="2">MPL-01</strain>
    </source>
</reference>
<keyword evidence="3" id="KW-1185">Reference proteome</keyword>
<evidence type="ECO:0000313" key="2">
    <source>
        <dbReference type="EMBL" id="KAJ8454265.1"/>
    </source>
</evidence>
<gene>
    <name evidence="2" type="ORF">ONZ51_g13130</name>
</gene>
<name>A0AAD7X4W1_9APHY</name>
<dbReference type="EMBL" id="JAPEVG010001010">
    <property type="protein sequence ID" value="KAJ8454265.1"/>
    <property type="molecule type" value="Genomic_DNA"/>
</dbReference>
<proteinExistence type="predicted"/>
<dbReference type="Proteomes" id="UP001215151">
    <property type="component" value="Unassembled WGS sequence"/>
</dbReference>
<feature type="region of interest" description="Disordered" evidence="1">
    <location>
        <begin position="1"/>
        <end position="89"/>
    </location>
</feature>
<sequence length="127" mass="13379">MQPASQPHDMQPIAPAINGLPPSTQHPSLPSSSSASENNTPIPSGSAASQSKKPTAKRKRTTDGASDSADGSAPAPRTRDGPKKKKANRACFHCQKAHLTCDDCEHSIVSSLVSPIYAHPARQGFER</sequence>
<protein>
    <recommendedName>
        <fullName evidence="4">Zn(2)-C6 fungal-type domain-containing protein</fullName>
    </recommendedName>
</protein>
<accession>A0AAD7X4W1</accession>